<dbReference type="HOGENOM" id="CLU_1799953_0_0_1"/>
<name>A0A061DW37_THECC</name>
<dbReference type="EMBL" id="CM001880">
    <property type="protein sequence ID" value="EOX96925.1"/>
    <property type="molecule type" value="Genomic_DNA"/>
</dbReference>
<proteinExistence type="predicted"/>
<dbReference type="Gramene" id="EOX96925">
    <property type="protein sequence ID" value="EOX96925"/>
    <property type="gene ID" value="TCM_006059"/>
</dbReference>
<evidence type="ECO:0000313" key="2">
    <source>
        <dbReference type="Proteomes" id="UP000026915"/>
    </source>
</evidence>
<dbReference type="OMA" id="WNTEGET"/>
<evidence type="ECO:0000313" key="1">
    <source>
        <dbReference type="EMBL" id="EOX96925.1"/>
    </source>
</evidence>
<organism evidence="1 2">
    <name type="scientific">Theobroma cacao</name>
    <name type="common">Cacao</name>
    <name type="synonym">Cocoa</name>
    <dbReference type="NCBI Taxonomy" id="3641"/>
    <lineage>
        <taxon>Eukaryota</taxon>
        <taxon>Viridiplantae</taxon>
        <taxon>Streptophyta</taxon>
        <taxon>Embryophyta</taxon>
        <taxon>Tracheophyta</taxon>
        <taxon>Spermatophyta</taxon>
        <taxon>Magnoliopsida</taxon>
        <taxon>eudicotyledons</taxon>
        <taxon>Gunneridae</taxon>
        <taxon>Pentapetalae</taxon>
        <taxon>rosids</taxon>
        <taxon>malvids</taxon>
        <taxon>Malvales</taxon>
        <taxon>Malvaceae</taxon>
        <taxon>Byttnerioideae</taxon>
        <taxon>Theobroma</taxon>
    </lineage>
</organism>
<sequence>MPSHKGEMARIFEINLAKYHVGKLRFHYDGQALPAGDAILEVRGGLGETWEFFCKKEGSNDFSIYGDQWKRFAASRLHATITLSKEDNEDFYIIEVWNTEGETKFIILLHPYTFKVVQSIISKSHNFKVVRFRKDGVDNFERAR</sequence>
<dbReference type="InParanoid" id="A0A061DW37"/>
<dbReference type="Proteomes" id="UP000026915">
    <property type="component" value="Chromosome 2"/>
</dbReference>
<gene>
    <name evidence="1" type="ORF">TCM_006059</name>
</gene>
<dbReference type="AlphaFoldDB" id="A0A061DW37"/>
<protein>
    <recommendedName>
        <fullName evidence="3">TF-B3 domain-containing protein</fullName>
    </recommendedName>
</protein>
<reference evidence="1 2" key="1">
    <citation type="journal article" date="2013" name="Genome Biol.">
        <title>The genome sequence of the most widely cultivated cacao type and its use to identify candidate genes regulating pod color.</title>
        <authorList>
            <person name="Motamayor J.C."/>
            <person name="Mockaitis K."/>
            <person name="Schmutz J."/>
            <person name="Haiminen N."/>
            <person name="Iii D.L."/>
            <person name="Cornejo O."/>
            <person name="Findley S.D."/>
            <person name="Zheng P."/>
            <person name="Utro F."/>
            <person name="Royaert S."/>
            <person name="Saski C."/>
            <person name="Jenkins J."/>
            <person name="Podicheti R."/>
            <person name="Zhao M."/>
            <person name="Scheffler B.E."/>
            <person name="Stack J.C."/>
            <person name="Feltus F.A."/>
            <person name="Mustiga G.M."/>
            <person name="Amores F."/>
            <person name="Phillips W."/>
            <person name="Marelli J.P."/>
            <person name="May G.D."/>
            <person name="Shapiro H."/>
            <person name="Ma J."/>
            <person name="Bustamante C.D."/>
            <person name="Schnell R.J."/>
            <person name="Main D."/>
            <person name="Gilbert D."/>
            <person name="Parida L."/>
            <person name="Kuhn D.N."/>
        </authorList>
    </citation>
    <scope>NUCLEOTIDE SEQUENCE [LARGE SCALE GENOMIC DNA]</scope>
    <source>
        <strain evidence="2">cv. Matina 1-6</strain>
    </source>
</reference>
<accession>A0A061DW37</accession>
<evidence type="ECO:0008006" key="3">
    <source>
        <dbReference type="Google" id="ProtNLM"/>
    </source>
</evidence>
<keyword evidence="2" id="KW-1185">Reference proteome</keyword>